<proteinExistence type="predicted"/>
<feature type="chain" id="PRO_5034259479" evidence="1">
    <location>
        <begin position="41"/>
        <end position="368"/>
    </location>
</feature>
<dbReference type="KEGG" id="ole:K0B96_13290"/>
<reference evidence="2" key="1">
    <citation type="submission" date="2021-08" db="EMBL/GenBank/DDBJ databases">
        <title>Genome of a novel bacterium of the phylum Verrucomicrobia, Oleiharenicola sp. KSB-15.</title>
        <authorList>
            <person name="Chung J.-H."/>
            <person name="Ahn J.-H."/>
            <person name="Yoon Y."/>
            <person name="Kim D.-Y."/>
            <person name="An S.-H."/>
            <person name="Park I."/>
            <person name="Yeon J."/>
        </authorList>
    </citation>
    <scope>NUCLEOTIDE SEQUENCE</scope>
    <source>
        <strain evidence="2">KSB-15</strain>
    </source>
</reference>
<gene>
    <name evidence="2" type="ORF">K0B96_13290</name>
</gene>
<name>A0A8F9TS89_9BACT</name>
<dbReference type="RefSeq" id="WP_220161373.1">
    <property type="nucleotide sequence ID" value="NZ_CP080507.1"/>
</dbReference>
<evidence type="ECO:0000313" key="3">
    <source>
        <dbReference type="Proteomes" id="UP000825051"/>
    </source>
</evidence>
<keyword evidence="1" id="KW-0732">Signal</keyword>
<keyword evidence="3" id="KW-1185">Reference proteome</keyword>
<dbReference type="AlphaFoldDB" id="A0A8F9TS89"/>
<organism evidence="2 3">
    <name type="scientific">Horticoccus luteus</name>
    <dbReference type="NCBI Taxonomy" id="2862869"/>
    <lineage>
        <taxon>Bacteria</taxon>
        <taxon>Pseudomonadati</taxon>
        <taxon>Verrucomicrobiota</taxon>
        <taxon>Opitutia</taxon>
        <taxon>Opitutales</taxon>
        <taxon>Opitutaceae</taxon>
        <taxon>Horticoccus</taxon>
    </lineage>
</organism>
<evidence type="ECO:0000256" key="1">
    <source>
        <dbReference type="SAM" id="SignalP"/>
    </source>
</evidence>
<dbReference type="Pfam" id="PF04338">
    <property type="entry name" value="DUF481"/>
    <property type="match status" value="1"/>
</dbReference>
<dbReference type="Proteomes" id="UP000825051">
    <property type="component" value="Chromosome"/>
</dbReference>
<sequence length="368" mass="41680">MKLCERPYVETRVSDLMRRTWKSAVWSLALLVGSAGWARAADASGTVVPVPAKPALDELVYNDGDRVGGHLVEKAGDVIVFRSERFGLLRVPVKDAEVILAEKPKEVVAAKTPPAPGVTAEEAEEESTFWLARAPFSPRAMALALRKYFGAWHGRFSFSADMASDTATRNSAMVEAKVQRKWTSDEVQINGRYDFSSVDNSRSTDIVRANASYRHDLPHKLFFTYRPTIEWNRAYFINNVPADYVLLQEELGVGVNLVNTTAHKVRVGVSENVFDSWQLTQGGHNERNIESLFGEWEAKLPWRITLNDRAVYYYALANQDAGWENRFEINKKLTETLTVGVRHEVRYNNPDVRASDYRLLRLMIGFDF</sequence>
<protein>
    <submittedName>
        <fullName evidence="2">DUF481 domain-containing protein</fullName>
    </submittedName>
</protein>
<accession>A0A8F9TS89</accession>
<dbReference type="InterPro" id="IPR007433">
    <property type="entry name" value="DUF481"/>
</dbReference>
<feature type="signal peptide" evidence="1">
    <location>
        <begin position="1"/>
        <end position="40"/>
    </location>
</feature>
<evidence type="ECO:0000313" key="2">
    <source>
        <dbReference type="EMBL" id="QYM78269.1"/>
    </source>
</evidence>
<dbReference type="EMBL" id="CP080507">
    <property type="protein sequence ID" value="QYM78269.1"/>
    <property type="molecule type" value="Genomic_DNA"/>
</dbReference>